<dbReference type="STRING" id="252474.B1A74_09040"/>
<name>A0A1V2ZXN0_9GAMM</name>
<comment type="caution">
    <text evidence="1">The sequence shown here is derived from an EMBL/GenBank/DDBJ whole genome shotgun (WGS) entry which is preliminary data.</text>
</comment>
<dbReference type="RefSeq" id="WP_024329452.1">
    <property type="nucleotide sequence ID" value="NZ_MUZR01000035.1"/>
</dbReference>
<dbReference type="AlphaFoldDB" id="A0A1V2ZXN0"/>
<reference evidence="1 2" key="1">
    <citation type="submission" date="2017-02" db="EMBL/GenBank/DDBJ databases">
        <title>Genomic diversity within the haloalkaliphilic genus Thioalkalivibrio.</title>
        <authorList>
            <person name="Ahn A.-C."/>
            <person name="Meier-Kolthoff J."/>
            <person name="Overmars L."/>
            <person name="Richter M."/>
            <person name="Woyke T."/>
            <person name="Sorokin D.Y."/>
            <person name="Muyzer G."/>
        </authorList>
    </citation>
    <scope>NUCLEOTIDE SEQUENCE [LARGE SCALE GENOMIC DNA]</scope>
    <source>
        <strain evidence="1 2">HL17</strain>
    </source>
</reference>
<dbReference type="PANTHER" id="PTHR37691:SF1">
    <property type="entry name" value="BLR3518 PROTEIN"/>
    <property type="match status" value="1"/>
</dbReference>
<dbReference type="Pfam" id="PF02635">
    <property type="entry name" value="DsrE"/>
    <property type="match status" value="1"/>
</dbReference>
<protein>
    <submittedName>
        <fullName evidence="1">Uncharacterized protein</fullName>
    </submittedName>
</protein>
<accession>A0A1V2ZXN0</accession>
<gene>
    <name evidence="1" type="ORF">B1A74_09040</name>
</gene>
<evidence type="ECO:0000313" key="2">
    <source>
        <dbReference type="Proteomes" id="UP000189177"/>
    </source>
</evidence>
<dbReference type="OrthoDB" id="8776505at2"/>
<dbReference type="PANTHER" id="PTHR37691">
    <property type="entry name" value="BLR3518 PROTEIN"/>
    <property type="match status" value="1"/>
</dbReference>
<dbReference type="Gene3D" id="3.40.1260.10">
    <property type="entry name" value="DsrEFH-like"/>
    <property type="match status" value="1"/>
</dbReference>
<dbReference type="EMBL" id="MUZR01000035">
    <property type="protein sequence ID" value="OOC09839.1"/>
    <property type="molecule type" value="Genomic_DNA"/>
</dbReference>
<keyword evidence="2" id="KW-1185">Reference proteome</keyword>
<dbReference type="InterPro" id="IPR027396">
    <property type="entry name" value="DsrEFH-like"/>
</dbReference>
<proteinExistence type="predicted"/>
<organism evidence="1 2">
    <name type="scientific">Thioalkalivibrio halophilus</name>
    <dbReference type="NCBI Taxonomy" id="252474"/>
    <lineage>
        <taxon>Bacteria</taxon>
        <taxon>Pseudomonadati</taxon>
        <taxon>Pseudomonadota</taxon>
        <taxon>Gammaproteobacteria</taxon>
        <taxon>Chromatiales</taxon>
        <taxon>Ectothiorhodospiraceae</taxon>
        <taxon>Thioalkalivibrio</taxon>
    </lineage>
</organism>
<dbReference type="Proteomes" id="UP000189177">
    <property type="component" value="Unassembled WGS sequence"/>
</dbReference>
<dbReference type="SUPFAM" id="SSF75169">
    <property type="entry name" value="DsrEFH-like"/>
    <property type="match status" value="1"/>
</dbReference>
<sequence length="176" mass="19847">MKYPAARNNAVVPGFVLVLLALFAASLVLVPQQARAFEPEAKVAYHADFADPRRFSAMLTSINNMVTHYEREFIEADVRIVFVSHGIRFIADDDLEDTPFEADEELLEERERLQSRLRTLANTYGVTLELCDITRGDIGLPEEDLMDGVDIELVPSGVVRLTELQNDEGFAYLKIE</sequence>
<evidence type="ECO:0000313" key="1">
    <source>
        <dbReference type="EMBL" id="OOC09839.1"/>
    </source>
</evidence>
<dbReference type="InterPro" id="IPR003787">
    <property type="entry name" value="Sulphur_relay_DsrE/F-like"/>
</dbReference>